<dbReference type="AlphaFoldDB" id="A0ABD7SQV6"/>
<dbReference type="EMBL" id="VSIJ01000005">
    <property type="protein sequence ID" value="TXX67214.1"/>
    <property type="molecule type" value="Genomic_DNA"/>
</dbReference>
<organism evidence="1 2">
    <name type="scientific">Vibrio cholerae</name>
    <dbReference type="NCBI Taxonomy" id="666"/>
    <lineage>
        <taxon>Bacteria</taxon>
        <taxon>Pseudomonadati</taxon>
        <taxon>Pseudomonadota</taxon>
        <taxon>Gammaproteobacteria</taxon>
        <taxon>Vibrionales</taxon>
        <taxon>Vibrionaceae</taxon>
        <taxon>Vibrio</taxon>
    </lineage>
</organism>
<gene>
    <name evidence="1" type="ORF">FXF03_01185</name>
</gene>
<comment type="caution">
    <text evidence="1">The sequence shown here is derived from an EMBL/GenBank/DDBJ whole genome shotgun (WGS) entry which is preliminary data.</text>
</comment>
<protein>
    <submittedName>
        <fullName evidence="1">Uncharacterized protein</fullName>
    </submittedName>
</protein>
<dbReference type="Proteomes" id="UP000323819">
    <property type="component" value="Unassembled WGS sequence"/>
</dbReference>
<sequence length="97" mass="10602">MAKKVSNLDRKTSKQDAKVAILTFLKSNGFTKAKGQYARPSQLGYAAFPNYDMAPQGAAFSVQAILRELVSEGIIEWEGDGKNQSGYWLIKEVGSDA</sequence>
<proteinExistence type="predicted"/>
<reference evidence="1 2" key="1">
    <citation type="submission" date="2019-06" db="EMBL/GenBank/DDBJ databases">
        <title>Vibrio cholerae phylogeny based on whole-genome sequencing reveals genetic diversity and population strucutre.</title>
        <authorList>
            <person name="Zhiqiu Y."/>
            <person name="Bin L."/>
            <person name="Lingyan J."/>
        </authorList>
    </citation>
    <scope>NUCLEOTIDE SEQUENCE [LARGE SCALE GENOMIC DNA]</scope>
    <source>
        <strain evidence="1 2">N2814</strain>
    </source>
</reference>
<dbReference type="RefSeq" id="WP_044125722.1">
    <property type="nucleotide sequence ID" value="NZ_JAANNJ010000040.1"/>
</dbReference>
<evidence type="ECO:0000313" key="2">
    <source>
        <dbReference type="Proteomes" id="UP000323819"/>
    </source>
</evidence>
<evidence type="ECO:0000313" key="1">
    <source>
        <dbReference type="EMBL" id="TXX67214.1"/>
    </source>
</evidence>
<accession>A0ABD7SQV6</accession>
<name>A0ABD7SQV6_VIBCL</name>